<reference evidence="1 2" key="1">
    <citation type="submission" date="2011-08" db="EMBL/GenBank/DDBJ databases">
        <authorList>
            <person name="Weinstock G."/>
            <person name="Sodergren E."/>
            <person name="Clifton S."/>
            <person name="Fulton L."/>
            <person name="Fulton B."/>
            <person name="Courtney L."/>
            <person name="Fronick C."/>
            <person name="Harrison M."/>
            <person name="Strong C."/>
            <person name="Farmer C."/>
            <person name="Delahaunty K."/>
            <person name="Markovic C."/>
            <person name="Hall O."/>
            <person name="Minx P."/>
            <person name="Tomlinson C."/>
            <person name="Mitreva M."/>
            <person name="Hou S."/>
            <person name="Chen J."/>
            <person name="Wollam A."/>
            <person name="Pepin K.H."/>
            <person name="Johnson M."/>
            <person name="Bhonagiri V."/>
            <person name="Zhang X."/>
            <person name="Suruliraj S."/>
            <person name="Warren W."/>
            <person name="Chinwalla A."/>
            <person name="Mardis E.R."/>
            <person name="Wilson R.K."/>
        </authorList>
    </citation>
    <scope>NUCLEOTIDE SEQUENCE [LARGE SCALE GENOMIC DNA]</scope>
    <source>
        <strain evidence="1 2">DSM 18206</strain>
    </source>
</reference>
<comment type="caution">
    <text evidence="1">The sequence shown here is derived from an EMBL/GenBank/DDBJ whole genome shotgun (WGS) entry which is preliminary data.</text>
</comment>
<name>G6AUB6_9BACT</name>
<accession>G6AUB6</accession>
<evidence type="ECO:0000313" key="1">
    <source>
        <dbReference type="EMBL" id="EHJ41984.1"/>
    </source>
</evidence>
<organism evidence="1 2">
    <name type="scientific">Leyella stercorea DSM 18206</name>
    <dbReference type="NCBI Taxonomy" id="1002367"/>
    <lineage>
        <taxon>Bacteria</taxon>
        <taxon>Pseudomonadati</taxon>
        <taxon>Bacteroidota</taxon>
        <taxon>Bacteroidia</taxon>
        <taxon>Bacteroidales</taxon>
        <taxon>Prevotellaceae</taxon>
        <taxon>Leyella</taxon>
    </lineage>
</organism>
<evidence type="ECO:0000313" key="2">
    <source>
        <dbReference type="Proteomes" id="UP000004407"/>
    </source>
</evidence>
<dbReference type="Proteomes" id="UP000004407">
    <property type="component" value="Unassembled WGS sequence"/>
</dbReference>
<gene>
    <name evidence="1" type="ORF">HMPREF0673_00200</name>
</gene>
<dbReference type="HOGENOM" id="CLU_3171774_0_0_10"/>
<dbReference type="AlphaFoldDB" id="G6AUB6"/>
<dbReference type="EMBL" id="AFZZ01000028">
    <property type="protein sequence ID" value="EHJ41984.1"/>
    <property type="molecule type" value="Genomic_DNA"/>
</dbReference>
<protein>
    <submittedName>
        <fullName evidence="1">Uncharacterized protein</fullName>
    </submittedName>
</protein>
<proteinExistence type="predicted"/>
<sequence length="47" mass="5576">MYKITANNPNTKIISQQTYKFSLIYSVFQKINITFAYRFCAEVHILI</sequence>